<protein>
    <submittedName>
        <fullName evidence="2">Uncharacterized protein</fullName>
    </submittedName>
</protein>
<name>A0A1R3L5H7_ASPOF</name>
<feature type="compositionally biased region" description="Low complexity" evidence="1">
    <location>
        <begin position="45"/>
        <end position="66"/>
    </location>
</feature>
<organism evidence="2 3">
    <name type="scientific">Asparagus officinalis</name>
    <name type="common">Garden asparagus</name>
    <dbReference type="NCBI Taxonomy" id="4686"/>
    <lineage>
        <taxon>Eukaryota</taxon>
        <taxon>Viridiplantae</taxon>
        <taxon>Streptophyta</taxon>
        <taxon>Embryophyta</taxon>
        <taxon>Tracheophyta</taxon>
        <taxon>Spermatophyta</taxon>
        <taxon>Magnoliopsida</taxon>
        <taxon>Liliopsida</taxon>
        <taxon>Asparagales</taxon>
        <taxon>Asparagaceae</taxon>
        <taxon>Asparagoideae</taxon>
        <taxon>Asparagus</taxon>
    </lineage>
</organism>
<evidence type="ECO:0000256" key="1">
    <source>
        <dbReference type="SAM" id="MobiDB-lite"/>
    </source>
</evidence>
<dbReference type="EMBL" id="KV864044">
    <property type="protein sequence ID" value="ONK54858.1"/>
    <property type="molecule type" value="Genomic_DNA"/>
</dbReference>
<dbReference type="AlphaFoldDB" id="A0A1R3L5H7"/>
<accession>A0A1R3L5H7</accession>
<evidence type="ECO:0000313" key="3">
    <source>
        <dbReference type="Proteomes" id="UP000243459"/>
    </source>
</evidence>
<proteinExistence type="predicted"/>
<feature type="region of interest" description="Disordered" evidence="1">
    <location>
        <begin position="45"/>
        <end position="100"/>
    </location>
</feature>
<feature type="compositionally biased region" description="Low complexity" evidence="1">
    <location>
        <begin position="90"/>
        <end position="100"/>
    </location>
</feature>
<dbReference type="Proteomes" id="UP000243459">
    <property type="component" value="Unassembled WGS sequence"/>
</dbReference>
<keyword evidence="3" id="KW-1185">Reference proteome</keyword>
<evidence type="ECO:0000313" key="2">
    <source>
        <dbReference type="EMBL" id="ONK54858.1"/>
    </source>
</evidence>
<reference evidence="3" key="1">
    <citation type="journal article" date="2017" name="Nat. Commun.">
        <title>The asparagus genome sheds light on the origin and evolution of a young Y chromosome.</title>
        <authorList>
            <person name="Harkess A."/>
            <person name="Zhou J."/>
            <person name="Xu C."/>
            <person name="Bowers J.E."/>
            <person name="Van der Hulst R."/>
            <person name="Ayyampalayam S."/>
            <person name="Mercati F."/>
            <person name="Riccardi P."/>
            <person name="McKain M.R."/>
            <person name="Kakrana A."/>
            <person name="Tang H."/>
            <person name="Ray J."/>
            <person name="Groenendijk J."/>
            <person name="Arikit S."/>
            <person name="Mathioni S.M."/>
            <person name="Nakano M."/>
            <person name="Shan H."/>
            <person name="Telgmann-Rauber A."/>
            <person name="Kanno A."/>
            <person name="Yue Z."/>
            <person name="Chen H."/>
            <person name="Li W."/>
            <person name="Chen Y."/>
            <person name="Xu X."/>
            <person name="Zhang Y."/>
            <person name="Luo S."/>
            <person name="Chen H."/>
            <person name="Gao J."/>
            <person name="Mao Z."/>
            <person name="Pires J.C."/>
            <person name="Luo M."/>
            <person name="Kudrna D."/>
            <person name="Wing R.A."/>
            <person name="Meyers B.C."/>
            <person name="Yi K."/>
            <person name="Kong H."/>
            <person name="Lavrijsen P."/>
            <person name="Sunseri F."/>
            <person name="Falavigna A."/>
            <person name="Ye Y."/>
            <person name="Leebens-Mack J.H."/>
            <person name="Chen G."/>
        </authorList>
    </citation>
    <scope>NUCLEOTIDE SEQUENCE [LARGE SCALE GENOMIC DNA]</scope>
    <source>
        <strain evidence="3">cv. DH0086</strain>
    </source>
</reference>
<gene>
    <name evidence="2" type="ORF">A4U43_UnF10430</name>
</gene>
<sequence length="161" mass="17715">MKLSLSLSLNTDANAELPRRRSSLLPLSTIDADTELPHRRSSLLPLSTLTPTSSSLVEVPPSSLSLNDQRRALPSKTLPPPSLDTDADASPLLKTLPPSSLNTDADVGSEYWGHQIPTESALESGLRTEESRGGVEEMRWREERDLDLVLGWRDLTMTVSW</sequence>
<dbReference type="Gramene" id="ONK54858">
    <property type="protein sequence ID" value="ONK54858"/>
    <property type="gene ID" value="A4U43_UnF10430"/>
</dbReference>